<sequence>MIAEKPDADVELASKQAAARLIAQPTVGQMEREVSQKIQALYKKVLGHQLGRVTCQLFDARIVIILEDSISQPVRLLLEESQTELAQQIRSDLNNAMQPHIQDLLADVLGVDVLDMISDATLSAGRTGITGVLARLPAVRNPETIPEARKST</sequence>
<accession>A0A2W4TZD2</accession>
<evidence type="ECO:0000313" key="3">
    <source>
        <dbReference type="Proteomes" id="UP000249354"/>
    </source>
</evidence>
<gene>
    <name evidence="2" type="ORF">DCF25_20640</name>
</gene>
<dbReference type="Proteomes" id="UP000249354">
    <property type="component" value="Unassembled WGS sequence"/>
</dbReference>
<feature type="domain" description="Na+-translocating membrane potential-generating system MpsC" evidence="1">
    <location>
        <begin position="27"/>
        <end position="134"/>
    </location>
</feature>
<reference evidence="2 3" key="2">
    <citation type="submission" date="2018-06" db="EMBL/GenBank/DDBJ databases">
        <title>Metagenomic assembly of (sub)arctic Cyanobacteria and their associated microbiome from non-axenic cultures.</title>
        <authorList>
            <person name="Baurain D."/>
        </authorList>
    </citation>
    <scope>NUCLEOTIDE SEQUENCE [LARGE SCALE GENOMIC DNA]</scope>
    <source>
        <strain evidence="2">ULC129bin1</strain>
    </source>
</reference>
<comment type="caution">
    <text evidence="2">The sequence shown here is derived from an EMBL/GenBank/DDBJ whole genome shotgun (WGS) entry which is preliminary data.</text>
</comment>
<protein>
    <recommendedName>
        <fullName evidence="1">Na+-translocating membrane potential-generating system MpsC domain-containing protein</fullName>
    </recommendedName>
</protein>
<dbReference type="AlphaFoldDB" id="A0A2W4TZD2"/>
<evidence type="ECO:0000259" key="1">
    <source>
        <dbReference type="Pfam" id="PF10057"/>
    </source>
</evidence>
<name>A0A2W4TZD2_9CYAN</name>
<reference evidence="3" key="1">
    <citation type="submission" date="2018-04" db="EMBL/GenBank/DDBJ databases">
        <authorList>
            <person name="Cornet L."/>
        </authorList>
    </citation>
    <scope>NUCLEOTIDE SEQUENCE [LARGE SCALE GENOMIC DNA]</scope>
</reference>
<dbReference type="EMBL" id="QBMC01000217">
    <property type="protein sequence ID" value="PZO10359.1"/>
    <property type="molecule type" value="Genomic_DNA"/>
</dbReference>
<organism evidence="2 3">
    <name type="scientific">Leptolyngbya foveolarum</name>
    <dbReference type="NCBI Taxonomy" id="47253"/>
    <lineage>
        <taxon>Bacteria</taxon>
        <taxon>Bacillati</taxon>
        <taxon>Cyanobacteriota</taxon>
        <taxon>Cyanophyceae</taxon>
        <taxon>Leptolyngbyales</taxon>
        <taxon>Leptolyngbyaceae</taxon>
        <taxon>Leptolyngbya group</taxon>
        <taxon>Leptolyngbya</taxon>
    </lineage>
</organism>
<evidence type="ECO:0000313" key="2">
    <source>
        <dbReference type="EMBL" id="PZO10359.1"/>
    </source>
</evidence>
<proteinExistence type="predicted"/>
<dbReference type="Pfam" id="PF10057">
    <property type="entry name" value="MpsC"/>
    <property type="match status" value="1"/>
</dbReference>
<dbReference type="InterPro" id="IPR018745">
    <property type="entry name" value="MpsC"/>
</dbReference>